<gene>
    <name evidence="6" type="ORF">ABEG17_10905</name>
</gene>
<keyword evidence="5" id="KW-0472">Membrane</keyword>
<feature type="region of interest" description="Disordered" evidence="4">
    <location>
        <begin position="1"/>
        <end position="23"/>
    </location>
</feature>
<proteinExistence type="inferred from homology"/>
<sequence>MPAPLVVDTSRGQVSDETPPAGRWRPGRRRVAAVLVIALLVVAGATYVLTRGPEVPALTRADVQKQVQKGIADAQQEARKAPTDATRAYQAALPSLVTITTTGVGARGTQNGTGAGVVISADGTILTALHVVDGADTIRVRFADGTQTSADISQRAAASDTAVLAPAQLPQVVVPAVLGGGPQVGDEVYPLGHPLGLTHSLSGGVVSALDRSIKVGSGQTLDGLIQFDAAVNPGNSGGPLLNRDGQVVGIVTGLANPSEQNFFVGIGFAVPIATAGGVAGRPPQ</sequence>
<dbReference type="InterPro" id="IPR009003">
    <property type="entry name" value="Peptidase_S1_PA"/>
</dbReference>
<protein>
    <submittedName>
        <fullName evidence="6">Trypsin-like peptidase domain-containing protein</fullName>
    </submittedName>
</protein>
<dbReference type="SUPFAM" id="SSF50494">
    <property type="entry name" value="Trypsin-like serine proteases"/>
    <property type="match status" value="1"/>
</dbReference>
<dbReference type="InterPro" id="IPR001940">
    <property type="entry name" value="Peptidase_S1C"/>
</dbReference>
<dbReference type="EMBL" id="CP157483">
    <property type="protein sequence ID" value="XBO42099.1"/>
    <property type="molecule type" value="Genomic_DNA"/>
</dbReference>
<evidence type="ECO:0000256" key="2">
    <source>
        <dbReference type="ARBA" id="ARBA00022670"/>
    </source>
</evidence>
<feature type="transmembrane region" description="Helical" evidence="5">
    <location>
        <begin position="31"/>
        <end position="50"/>
    </location>
</feature>
<keyword evidence="3" id="KW-0378">Hydrolase</keyword>
<dbReference type="GO" id="GO:0004252">
    <property type="term" value="F:serine-type endopeptidase activity"/>
    <property type="evidence" value="ECO:0007669"/>
    <property type="project" value="InterPro"/>
</dbReference>
<evidence type="ECO:0000256" key="3">
    <source>
        <dbReference type="ARBA" id="ARBA00022801"/>
    </source>
</evidence>
<organism evidence="6">
    <name type="scientific">Pedococcus sp. KACC 23699</name>
    <dbReference type="NCBI Taxonomy" id="3149228"/>
    <lineage>
        <taxon>Bacteria</taxon>
        <taxon>Bacillati</taxon>
        <taxon>Actinomycetota</taxon>
        <taxon>Actinomycetes</taxon>
        <taxon>Micrococcales</taxon>
        <taxon>Intrasporangiaceae</taxon>
        <taxon>Pedococcus</taxon>
    </lineage>
</organism>
<evidence type="ECO:0000313" key="6">
    <source>
        <dbReference type="EMBL" id="XBO42099.1"/>
    </source>
</evidence>
<evidence type="ECO:0000256" key="5">
    <source>
        <dbReference type="SAM" id="Phobius"/>
    </source>
</evidence>
<evidence type="ECO:0000256" key="1">
    <source>
        <dbReference type="ARBA" id="ARBA00010541"/>
    </source>
</evidence>
<dbReference type="RefSeq" id="WP_406829503.1">
    <property type="nucleotide sequence ID" value="NZ_CP157483.1"/>
</dbReference>
<dbReference type="Gene3D" id="2.40.10.10">
    <property type="entry name" value="Trypsin-like serine proteases"/>
    <property type="match status" value="2"/>
</dbReference>
<evidence type="ECO:0000256" key="4">
    <source>
        <dbReference type="SAM" id="MobiDB-lite"/>
    </source>
</evidence>
<comment type="similarity">
    <text evidence="1">Belongs to the peptidase S1C family.</text>
</comment>
<dbReference type="PANTHER" id="PTHR43343">
    <property type="entry name" value="PEPTIDASE S12"/>
    <property type="match status" value="1"/>
</dbReference>
<keyword evidence="5" id="KW-1133">Transmembrane helix</keyword>
<dbReference type="PANTHER" id="PTHR43343:SF3">
    <property type="entry name" value="PROTEASE DO-LIKE 8, CHLOROPLASTIC"/>
    <property type="match status" value="1"/>
</dbReference>
<name>A0AAU7JQB8_9MICO</name>
<dbReference type="InterPro" id="IPR043504">
    <property type="entry name" value="Peptidase_S1_PA_chymotrypsin"/>
</dbReference>
<accession>A0AAU7JQB8</accession>
<dbReference type="GO" id="GO:0006508">
    <property type="term" value="P:proteolysis"/>
    <property type="evidence" value="ECO:0007669"/>
    <property type="project" value="UniProtKB-KW"/>
</dbReference>
<dbReference type="InterPro" id="IPR051201">
    <property type="entry name" value="Chloro_Bact_Ser_Proteases"/>
</dbReference>
<keyword evidence="5" id="KW-0812">Transmembrane</keyword>
<dbReference type="AlphaFoldDB" id="A0AAU7JQB8"/>
<dbReference type="Pfam" id="PF13365">
    <property type="entry name" value="Trypsin_2"/>
    <property type="match status" value="1"/>
</dbReference>
<keyword evidence="2" id="KW-0645">Protease</keyword>
<reference evidence="6" key="1">
    <citation type="submission" date="2024-05" db="EMBL/GenBank/DDBJ databases">
        <authorList>
            <person name="Kim S."/>
            <person name="Heo J."/>
            <person name="Choi H."/>
            <person name="Choi Y."/>
            <person name="Kwon S.-W."/>
            <person name="Kim Y."/>
        </authorList>
    </citation>
    <scope>NUCLEOTIDE SEQUENCE</scope>
    <source>
        <strain evidence="6">KACC 23699</strain>
    </source>
</reference>
<dbReference type="PRINTS" id="PR00834">
    <property type="entry name" value="PROTEASES2C"/>
</dbReference>